<protein>
    <submittedName>
        <fullName evidence="7">Predicted PurR-regulated permease PerM</fullName>
    </submittedName>
</protein>
<evidence type="ECO:0000256" key="4">
    <source>
        <dbReference type="ARBA" id="ARBA00022989"/>
    </source>
</evidence>
<evidence type="ECO:0000313" key="8">
    <source>
        <dbReference type="Proteomes" id="UP000198914"/>
    </source>
</evidence>
<feature type="transmembrane region" description="Helical" evidence="6">
    <location>
        <begin position="20"/>
        <end position="50"/>
    </location>
</feature>
<dbReference type="GO" id="GO:0055085">
    <property type="term" value="P:transmembrane transport"/>
    <property type="evidence" value="ECO:0007669"/>
    <property type="project" value="TreeGrafter"/>
</dbReference>
<evidence type="ECO:0000256" key="1">
    <source>
        <dbReference type="ARBA" id="ARBA00004141"/>
    </source>
</evidence>
<keyword evidence="8" id="KW-1185">Reference proteome</keyword>
<keyword evidence="3 6" id="KW-0812">Transmembrane</keyword>
<dbReference type="PANTHER" id="PTHR21716">
    <property type="entry name" value="TRANSMEMBRANE PROTEIN"/>
    <property type="match status" value="1"/>
</dbReference>
<evidence type="ECO:0000256" key="6">
    <source>
        <dbReference type="SAM" id="Phobius"/>
    </source>
</evidence>
<dbReference type="STRING" id="1244108.SAMN05444004_11830"/>
<dbReference type="PANTHER" id="PTHR21716:SF16">
    <property type="entry name" value="BLL1467 PROTEIN"/>
    <property type="match status" value="1"/>
</dbReference>
<dbReference type="GO" id="GO:0016020">
    <property type="term" value="C:membrane"/>
    <property type="evidence" value="ECO:0007669"/>
    <property type="project" value="UniProtKB-SubCell"/>
</dbReference>
<proteinExistence type="inferred from homology"/>
<evidence type="ECO:0000256" key="2">
    <source>
        <dbReference type="ARBA" id="ARBA00009773"/>
    </source>
</evidence>
<name>A0A1H3TP44_9RHOB</name>
<feature type="transmembrane region" description="Helical" evidence="6">
    <location>
        <begin position="211"/>
        <end position="233"/>
    </location>
</feature>
<evidence type="ECO:0000256" key="5">
    <source>
        <dbReference type="ARBA" id="ARBA00023136"/>
    </source>
</evidence>
<accession>A0A1H3TP44</accession>
<feature type="transmembrane region" description="Helical" evidence="6">
    <location>
        <begin position="315"/>
        <end position="340"/>
    </location>
</feature>
<keyword evidence="4 6" id="KW-1133">Transmembrane helix</keyword>
<feature type="transmembrane region" description="Helical" evidence="6">
    <location>
        <begin position="239"/>
        <end position="263"/>
    </location>
</feature>
<dbReference type="EMBL" id="FNPX01000018">
    <property type="protein sequence ID" value="SDZ51109.1"/>
    <property type="molecule type" value="Genomic_DNA"/>
</dbReference>
<keyword evidence="5 6" id="KW-0472">Membrane</keyword>
<dbReference type="AlphaFoldDB" id="A0A1H3TP44"/>
<evidence type="ECO:0000256" key="3">
    <source>
        <dbReference type="ARBA" id="ARBA00022692"/>
    </source>
</evidence>
<dbReference type="InterPro" id="IPR002549">
    <property type="entry name" value="AI-2E-like"/>
</dbReference>
<feature type="transmembrane region" description="Helical" evidence="6">
    <location>
        <begin position="275"/>
        <end position="295"/>
    </location>
</feature>
<organism evidence="7 8">
    <name type="scientific">Jannaschia faecimaris</name>
    <dbReference type="NCBI Taxonomy" id="1244108"/>
    <lineage>
        <taxon>Bacteria</taxon>
        <taxon>Pseudomonadati</taxon>
        <taxon>Pseudomonadota</taxon>
        <taxon>Alphaproteobacteria</taxon>
        <taxon>Rhodobacterales</taxon>
        <taxon>Roseobacteraceae</taxon>
        <taxon>Jannaschia</taxon>
    </lineage>
</organism>
<feature type="transmembrane region" description="Helical" evidence="6">
    <location>
        <begin position="62"/>
        <end position="86"/>
    </location>
</feature>
<evidence type="ECO:0000313" key="7">
    <source>
        <dbReference type="EMBL" id="SDZ51109.1"/>
    </source>
</evidence>
<dbReference type="RefSeq" id="WP_211605529.1">
    <property type="nucleotide sequence ID" value="NZ_FNPX01000018.1"/>
</dbReference>
<gene>
    <name evidence="7" type="ORF">SAMN05444004_11830</name>
</gene>
<sequence>MQVDPQGPRKRDPLLVPVTGIFILLLIHALVFASEFLIPVTTAILGYFILNAPRRALARIGIPAPVAAGVFTISIATVLTLGGIALSEPLTEFVADIPRLIDRFLLTLTGPAGPFELFSRAAEATDKVMEESGTTSPMKVQVVGGGGLAASVATVAPGLMGQTIFAICLLFFLVASGDLFIQKAVQVADRFEDKKATVMTIRMIEARLGNYLGAITLINIGLGLAIGIAMWVWDIPSPWLVGVMATVLNFVPFVGAVVGALIAGIISFVAFEDAWAAFGVLGTYYALTAAEGQLITPALVGQRLRLNVTMVFLSVAFFAWIWSVMGMVVAVPVLIVIKVVCDAIPRMRKVGVFLGDAEGFVPAGSATTARAEPTRVDGPGT</sequence>
<reference evidence="8" key="1">
    <citation type="submission" date="2016-10" db="EMBL/GenBank/DDBJ databases">
        <authorList>
            <person name="Varghese N."/>
            <person name="Submissions S."/>
        </authorList>
    </citation>
    <scope>NUCLEOTIDE SEQUENCE [LARGE SCALE GENOMIC DNA]</scope>
    <source>
        <strain evidence="8">DSM 100420</strain>
    </source>
</reference>
<comment type="subcellular location">
    <subcellularLocation>
        <location evidence="1">Membrane</location>
        <topology evidence="1">Multi-pass membrane protein</topology>
    </subcellularLocation>
</comment>
<dbReference type="Proteomes" id="UP000198914">
    <property type="component" value="Unassembled WGS sequence"/>
</dbReference>
<comment type="similarity">
    <text evidence="2">Belongs to the autoinducer-2 exporter (AI-2E) (TC 2.A.86) family.</text>
</comment>
<dbReference type="Pfam" id="PF01594">
    <property type="entry name" value="AI-2E_transport"/>
    <property type="match status" value="1"/>
</dbReference>
<feature type="transmembrane region" description="Helical" evidence="6">
    <location>
        <begin position="159"/>
        <end position="181"/>
    </location>
</feature>